<reference evidence="4" key="3">
    <citation type="submission" date="2025-09" db="UniProtKB">
        <authorList>
            <consortium name="Ensembl"/>
        </authorList>
    </citation>
    <scope>IDENTIFICATION</scope>
</reference>
<name>H3BZL1_TETNG</name>
<organism evidence="4 5">
    <name type="scientific">Tetraodon nigroviridis</name>
    <name type="common">Spotted green pufferfish</name>
    <name type="synonym">Chelonodon nigroviridis</name>
    <dbReference type="NCBI Taxonomy" id="99883"/>
    <lineage>
        <taxon>Eukaryota</taxon>
        <taxon>Metazoa</taxon>
        <taxon>Chordata</taxon>
        <taxon>Craniata</taxon>
        <taxon>Vertebrata</taxon>
        <taxon>Euteleostomi</taxon>
        <taxon>Actinopterygii</taxon>
        <taxon>Neopterygii</taxon>
        <taxon>Teleostei</taxon>
        <taxon>Neoteleostei</taxon>
        <taxon>Acanthomorphata</taxon>
        <taxon>Eupercaria</taxon>
        <taxon>Tetraodontiformes</taxon>
        <taxon>Tetradontoidea</taxon>
        <taxon>Tetraodontidae</taxon>
        <taxon>Tetraodon</taxon>
    </lineage>
</organism>
<feature type="compositionally biased region" description="Low complexity" evidence="2">
    <location>
        <begin position="211"/>
        <end position="224"/>
    </location>
</feature>
<feature type="compositionally biased region" description="Low complexity" evidence="2">
    <location>
        <begin position="185"/>
        <end position="203"/>
    </location>
</feature>
<proteinExistence type="predicted"/>
<dbReference type="SMART" id="SM00343">
    <property type="entry name" value="ZnF_C2HC"/>
    <property type="match status" value="1"/>
</dbReference>
<protein>
    <recommendedName>
        <fullName evidence="3">CCHC-type domain-containing protein</fullName>
    </recommendedName>
</protein>
<keyword evidence="5" id="KW-1185">Reference proteome</keyword>
<dbReference type="Gene3D" id="4.10.60.10">
    <property type="entry name" value="Zinc finger, CCHC-type"/>
    <property type="match status" value="1"/>
</dbReference>
<dbReference type="SUPFAM" id="SSF57756">
    <property type="entry name" value="Retrovirus zinc finger-like domains"/>
    <property type="match status" value="1"/>
</dbReference>
<feature type="region of interest" description="Disordered" evidence="2">
    <location>
        <begin position="106"/>
        <end position="169"/>
    </location>
</feature>
<dbReference type="PROSITE" id="PS50158">
    <property type="entry name" value="ZF_CCHC"/>
    <property type="match status" value="1"/>
</dbReference>
<feature type="domain" description="CCHC-type" evidence="3">
    <location>
        <begin position="89"/>
        <end position="105"/>
    </location>
</feature>
<feature type="region of interest" description="Disordered" evidence="2">
    <location>
        <begin position="185"/>
        <end position="260"/>
    </location>
</feature>
<dbReference type="Proteomes" id="UP000007303">
    <property type="component" value="Unassembled WGS sequence"/>
</dbReference>
<feature type="region of interest" description="Disordered" evidence="2">
    <location>
        <begin position="270"/>
        <end position="289"/>
    </location>
</feature>
<keyword evidence="1" id="KW-0862">Zinc</keyword>
<dbReference type="STRING" id="99883.ENSTNIP00000001427"/>
<dbReference type="Ensembl" id="ENSTNIT00000001463.1">
    <property type="protein sequence ID" value="ENSTNIP00000001427.1"/>
    <property type="gene ID" value="ENSTNIG00000001595.1"/>
</dbReference>
<dbReference type="HOGENOM" id="CLU_724732_0_0_1"/>
<dbReference type="InterPro" id="IPR036875">
    <property type="entry name" value="Znf_CCHC_sf"/>
</dbReference>
<evidence type="ECO:0000256" key="1">
    <source>
        <dbReference type="PROSITE-ProRule" id="PRU00047"/>
    </source>
</evidence>
<dbReference type="Pfam" id="PF00098">
    <property type="entry name" value="zf-CCHC"/>
    <property type="match status" value="1"/>
</dbReference>
<keyword evidence="1" id="KW-0863">Zinc-finger</keyword>
<accession>H3BZL1</accession>
<keyword evidence="1" id="KW-0479">Metal-binding</keyword>
<dbReference type="InParanoid" id="H3BZL1"/>
<evidence type="ECO:0000313" key="4">
    <source>
        <dbReference type="Ensembl" id="ENSTNIP00000001427.1"/>
    </source>
</evidence>
<dbReference type="GeneTree" id="ENSGT00390000009800"/>
<reference evidence="5" key="1">
    <citation type="journal article" date="2004" name="Nature">
        <title>Genome duplication in the teleost fish Tetraodon nigroviridis reveals the early vertebrate proto-karyotype.</title>
        <authorList>
            <person name="Jaillon O."/>
            <person name="Aury J.-M."/>
            <person name="Brunet F."/>
            <person name="Petit J.-L."/>
            <person name="Stange-Thomann N."/>
            <person name="Mauceli E."/>
            <person name="Bouneau L."/>
            <person name="Fischer C."/>
            <person name="Ozouf-Costaz C."/>
            <person name="Bernot A."/>
            <person name="Nicaud S."/>
            <person name="Jaffe D."/>
            <person name="Fisher S."/>
            <person name="Lutfalla G."/>
            <person name="Dossat C."/>
            <person name="Segurens B."/>
            <person name="Dasilva C."/>
            <person name="Salanoubat M."/>
            <person name="Levy M."/>
            <person name="Boudet N."/>
            <person name="Castellano S."/>
            <person name="Anthouard V."/>
            <person name="Jubin C."/>
            <person name="Castelli V."/>
            <person name="Katinka M."/>
            <person name="Vacherie B."/>
            <person name="Biemont C."/>
            <person name="Skalli Z."/>
            <person name="Cattolico L."/>
            <person name="Poulain J."/>
            <person name="De Berardinis V."/>
            <person name="Cruaud C."/>
            <person name="Duprat S."/>
            <person name="Brottier P."/>
            <person name="Coutanceau J.-P."/>
            <person name="Gouzy J."/>
            <person name="Parra G."/>
            <person name="Lardier G."/>
            <person name="Chapple C."/>
            <person name="McKernan K.J."/>
            <person name="McEwan P."/>
            <person name="Bosak S."/>
            <person name="Kellis M."/>
            <person name="Volff J.-N."/>
            <person name="Guigo R."/>
            <person name="Zody M.C."/>
            <person name="Mesirov J."/>
            <person name="Lindblad-Toh K."/>
            <person name="Birren B."/>
            <person name="Nusbaum C."/>
            <person name="Kahn D."/>
            <person name="Robinson-Rechavi M."/>
            <person name="Laudet V."/>
            <person name="Schachter V."/>
            <person name="Quetier F."/>
            <person name="Saurin W."/>
            <person name="Scarpelli C."/>
            <person name="Wincker P."/>
            <person name="Lander E.S."/>
            <person name="Weissenbach J."/>
            <person name="Roest Crollius H."/>
        </authorList>
    </citation>
    <scope>NUCLEOTIDE SEQUENCE [LARGE SCALE GENOMIC DNA]</scope>
</reference>
<evidence type="ECO:0000256" key="2">
    <source>
        <dbReference type="SAM" id="MobiDB-lite"/>
    </source>
</evidence>
<reference evidence="4" key="2">
    <citation type="submission" date="2025-08" db="UniProtKB">
        <authorList>
            <consortium name="Ensembl"/>
        </authorList>
    </citation>
    <scope>IDENTIFICATION</scope>
</reference>
<evidence type="ECO:0000259" key="3">
    <source>
        <dbReference type="PROSITE" id="PS50158"/>
    </source>
</evidence>
<evidence type="ECO:0000313" key="5">
    <source>
        <dbReference type="Proteomes" id="UP000007303"/>
    </source>
</evidence>
<dbReference type="GO" id="GO:0003676">
    <property type="term" value="F:nucleic acid binding"/>
    <property type="evidence" value="ECO:0007669"/>
    <property type="project" value="InterPro"/>
</dbReference>
<sequence>PATRITLSNVPPFISDEFLVNELSRHGKVVSPMKKILSGCKSPLLKHVVSHRRQVFMILNNRSEEFDYRFMVKVDGYDYQLFATSSLLKCFGCGEEGHIVRACPNRAGSAGAARPSGSAAGRYGKNGARGRRREARSCGAPADRRPRTAEGAAAEQQGEHGDHTEVTSGGGVEEMVVEGAGEVGEVVGNTGEKVGETGEVQGETGEKVGETGEVQGETGEVQGETGEKVEVAGERVGGRSDSGAPGGLVGEVGAAGETPDLLGEVVEIRSETGGRSEMETGEAAGTQSESATTVCASAVDPRVLESVFVCASASAPAKQRAKARTCCQEWGRGVRPGGWKARQPSLLSATAKQRQTCQTAATCLTPPLPVRKITIIQKI</sequence>
<feature type="compositionally biased region" description="Basic and acidic residues" evidence="2">
    <location>
        <begin position="225"/>
        <end position="238"/>
    </location>
</feature>
<dbReference type="AlphaFoldDB" id="H3BZL1"/>
<dbReference type="InterPro" id="IPR001878">
    <property type="entry name" value="Znf_CCHC"/>
</dbReference>
<feature type="compositionally biased region" description="Low complexity" evidence="2">
    <location>
        <begin position="106"/>
        <end position="122"/>
    </location>
</feature>
<dbReference type="GO" id="GO:0008270">
    <property type="term" value="F:zinc ion binding"/>
    <property type="evidence" value="ECO:0007669"/>
    <property type="project" value="UniProtKB-KW"/>
</dbReference>